<dbReference type="RefSeq" id="WP_379935800.1">
    <property type="nucleotide sequence ID" value="NZ_JBHTHY010000014.1"/>
</dbReference>
<dbReference type="InterPro" id="IPR051466">
    <property type="entry name" value="D-amino_acid_metab_enzyme"/>
</dbReference>
<dbReference type="Proteomes" id="UP001597012">
    <property type="component" value="Unassembled WGS sequence"/>
</dbReference>
<organism evidence="4 5">
    <name type="scientific">Maribacter chungangensis</name>
    <dbReference type="NCBI Taxonomy" id="1069117"/>
    <lineage>
        <taxon>Bacteria</taxon>
        <taxon>Pseudomonadati</taxon>
        <taxon>Bacteroidota</taxon>
        <taxon>Flavobacteriia</taxon>
        <taxon>Flavobacteriales</taxon>
        <taxon>Flavobacteriaceae</taxon>
        <taxon>Maribacter</taxon>
    </lineage>
</organism>
<dbReference type="Pfam" id="PF14031">
    <property type="entry name" value="D-ser_dehydrat"/>
    <property type="match status" value="1"/>
</dbReference>
<dbReference type="EMBL" id="JBHTHY010000014">
    <property type="protein sequence ID" value="MFD0798894.1"/>
    <property type="molecule type" value="Genomic_DNA"/>
</dbReference>
<evidence type="ECO:0000256" key="1">
    <source>
        <dbReference type="ARBA" id="ARBA00005323"/>
    </source>
</evidence>
<dbReference type="InterPro" id="IPR029066">
    <property type="entry name" value="PLP-binding_barrel"/>
</dbReference>
<protein>
    <submittedName>
        <fullName evidence="4">D-TA family PLP-dependent enzyme</fullName>
    </submittedName>
</protein>
<evidence type="ECO:0000313" key="5">
    <source>
        <dbReference type="Proteomes" id="UP001597012"/>
    </source>
</evidence>
<keyword evidence="5" id="KW-1185">Reference proteome</keyword>
<sequence length="370" mass="41165">MKQDPWYKVTNTDTVISPSLMVYPERIQYNIDTMLRMAGGPENLRPHIKTHKNAEIIAMQLKNGITKFKCATIAEAELLADCGAPDVLLAMQPVGADQERFMTLTKAYPTITFATLADNLTTAEELEALAARHNLKIPLYIDLNVGMHRTGIAPGREALELYAAITEHTNLEIMGLHAYDGHLRNPDVAIRKVDCDKAFQTVLDLKNEILEAGLPEPILIAGGSPTFPFHCKREKVIASPGTTLLWDAGYGALFPEMDFLPAAVLFTRIISKPKAGILCFDLGHKSIAPEMAFPRVEFLTLEHGKQISQSEEHLVVEHDNLKIQNVGDEHYAIPKHICPTVAKYDRLLVVENGEITQEWTVVARNQKLTI</sequence>
<comment type="caution">
    <text evidence="4">The sequence shown here is derived from an EMBL/GenBank/DDBJ whole genome shotgun (WGS) entry which is preliminary data.</text>
</comment>
<dbReference type="InterPro" id="IPR026956">
    <property type="entry name" value="D-ser_dehydrat-like_dom"/>
</dbReference>
<dbReference type="Gene3D" id="3.20.20.10">
    <property type="entry name" value="Alanine racemase"/>
    <property type="match status" value="1"/>
</dbReference>
<dbReference type="CDD" id="cd06821">
    <property type="entry name" value="PLPDE_III_D-TA"/>
    <property type="match status" value="1"/>
</dbReference>
<dbReference type="Pfam" id="PF01168">
    <property type="entry name" value="Ala_racemase_N"/>
    <property type="match status" value="1"/>
</dbReference>
<proteinExistence type="inferred from homology"/>
<gene>
    <name evidence="4" type="ORF">ACFQZJ_15590</name>
</gene>
<name>A0ABW3B7D3_9FLAO</name>
<dbReference type="PANTHER" id="PTHR28004:SF2">
    <property type="entry name" value="D-SERINE DEHYDRATASE"/>
    <property type="match status" value="1"/>
</dbReference>
<feature type="domain" description="D-serine dehydratase-like" evidence="3">
    <location>
        <begin position="262"/>
        <end position="351"/>
    </location>
</feature>
<keyword evidence="2" id="KW-0456">Lyase</keyword>
<dbReference type="Gene3D" id="2.40.37.20">
    <property type="entry name" value="D-serine dehydratase-like domain"/>
    <property type="match status" value="1"/>
</dbReference>
<reference evidence="5" key="1">
    <citation type="journal article" date="2019" name="Int. J. Syst. Evol. Microbiol.">
        <title>The Global Catalogue of Microorganisms (GCM) 10K type strain sequencing project: providing services to taxonomists for standard genome sequencing and annotation.</title>
        <authorList>
            <consortium name="The Broad Institute Genomics Platform"/>
            <consortium name="The Broad Institute Genome Sequencing Center for Infectious Disease"/>
            <person name="Wu L."/>
            <person name="Ma J."/>
        </authorList>
    </citation>
    <scope>NUCLEOTIDE SEQUENCE [LARGE SCALE GENOMIC DNA]</scope>
    <source>
        <strain evidence="5">CCUG 61948</strain>
    </source>
</reference>
<dbReference type="PANTHER" id="PTHR28004">
    <property type="entry name" value="ZGC:162816-RELATED"/>
    <property type="match status" value="1"/>
</dbReference>
<comment type="similarity">
    <text evidence="1">Belongs to the DSD1 family.</text>
</comment>
<dbReference type="InterPro" id="IPR042208">
    <property type="entry name" value="D-ser_dehydrat-like_sf"/>
</dbReference>
<dbReference type="SMART" id="SM01119">
    <property type="entry name" value="D-ser_dehydrat"/>
    <property type="match status" value="1"/>
</dbReference>
<dbReference type="InterPro" id="IPR001608">
    <property type="entry name" value="Ala_racemase_N"/>
</dbReference>
<evidence type="ECO:0000256" key="2">
    <source>
        <dbReference type="ARBA" id="ARBA00023239"/>
    </source>
</evidence>
<evidence type="ECO:0000313" key="4">
    <source>
        <dbReference type="EMBL" id="MFD0798894.1"/>
    </source>
</evidence>
<evidence type="ECO:0000259" key="3">
    <source>
        <dbReference type="SMART" id="SM01119"/>
    </source>
</evidence>
<dbReference type="SUPFAM" id="SSF51419">
    <property type="entry name" value="PLP-binding barrel"/>
    <property type="match status" value="1"/>
</dbReference>
<accession>A0ABW3B7D3</accession>